<keyword evidence="1" id="KW-1133">Transmembrane helix</keyword>
<feature type="transmembrane region" description="Helical" evidence="1">
    <location>
        <begin position="65"/>
        <end position="89"/>
    </location>
</feature>
<dbReference type="AlphaFoldDB" id="X0SNW4"/>
<feature type="non-terminal residue" evidence="2">
    <location>
        <position position="451"/>
    </location>
</feature>
<feature type="transmembrane region" description="Helical" evidence="1">
    <location>
        <begin position="240"/>
        <end position="263"/>
    </location>
</feature>
<feature type="transmembrane region" description="Helical" evidence="1">
    <location>
        <begin position="361"/>
        <end position="383"/>
    </location>
</feature>
<dbReference type="EMBL" id="BARS01004737">
    <property type="protein sequence ID" value="GAF82759.1"/>
    <property type="molecule type" value="Genomic_DNA"/>
</dbReference>
<keyword evidence="1" id="KW-0472">Membrane</keyword>
<sequence length="451" mass="49934">WLTGPIFGKELLVTSRRKRYYLLRSLYVAALLIFIVIAWAGGVYAPSPGPAVLKTALMAEAGRTIVVTIIWFQFVTAQIIATVSLAGAISDEIYYKTLPVLITTPITSLQIVMGKLSSRLLHTFLLLAISLPLLTIVRVFGGIPWDYVIQSLAITITATIFTASLTLLFSIYSKKANDAIVKTISVCFLLYSILPGAFTFLAIKYSWPISPGNIFIYLNPWMALITATQSVMNPGATITMFYYLPHCAVMLSASAFLLFIAVVSVRRAATRRLAGRASIFTAIKERMAAKRKKTTKIAPERHGKIRFVKGHPIIWKEMRIAIIKGHWIKMLIGGVFAGVIIGFFYAVSIHNGVLSRKETQIGFVMAYFSVALLGTAFSAAACISAEKQAQTWPILMTLALDEKQILKGKILGSILRIWPFWLILIIHFLIFTLAGCIHWIALPFMLILVIA</sequence>
<feature type="transmembrane region" description="Helical" evidence="1">
    <location>
        <begin position="417"/>
        <end position="450"/>
    </location>
</feature>
<evidence type="ECO:0000256" key="1">
    <source>
        <dbReference type="SAM" id="Phobius"/>
    </source>
</evidence>
<keyword evidence="1" id="KW-0812">Transmembrane</keyword>
<feature type="transmembrane region" description="Helical" evidence="1">
    <location>
        <begin position="120"/>
        <end position="141"/>
    </location>
</feature>
<feature type="non-terminal residue" evidence="2">
    <location>
        <position position="1"/>
    </location>
</feature>
<organism evidence="2">
    <name type="scientific">marine sediment metagenome</name>
    <dbReference type="NCBI Taxonomy" id="412755"/>
    <lineage>
        <taxon>unclassified sequences</taxon>
        <taxon>metagenomes</taxon>
        <taxon>ecological metagenomes</taxon>
    </lineage>
</organism>
<evidence type="ECO:0000313" key="2">
    <source>
        <dbReference type="EMBL" id="GAF82759.1"/>
    </source>
</evidence>
<feature type="transmembrane region" description="Helical" evidence="1">
    <location>
        <begin position="184"/>
        <end position="203"/>
    </location>
</feature>
<reference evidence="2" key="1">
    <citation type="journal article" date="2014" name="Front. Microbiol.">
        <title>High frequency of phylogenetically diverse reductive dehalogenase-homologous genes in deep subseafloor sedimentary metagenomes.</title>
        <authorList>
            <person name="Kawai M."/>
            <person name="Futagami T."/>
            <person name="Toyoda A."/>
            <person name="Takaki Y."/>
            <person name="Nishi S."/>
            <person name="Hori S."/>
            <person name="Arai W."/>
            <person name="Tsubouchi T."/>
            <person name="Morono Y."/>
            <person name="Uchiyama I."/>
            <person name="Ito T."/>
            <person name="Fujiyama A."/>
            <person name="Inagaki F."/>
            <person name="Takami H."/>
        </authorList>
    </citation>
    <scope>NUCLEOTIDE SEQUENCE</scope>
    <source>
        <strain evidence="2">Expedition CK06-06</strain>
    </source>
</reference>
<feature type="transmembrane region" description="Helical" evidence="1">
    <location>
        <begin position="327"/>
        <end position="349"/>
    </location>
</feature>
<comment type="caution">
    <text evidence="2">The sequence shown here is derived from an EMBL/GenBank/DDBJ whole genome shotgun (WGS) entry which is preliminary data.</text>
</comment>
<feature type="transmembrane region" description="Helical" evidence="1">
    <location>
        <begin position="147"/>
        <end position="172"/>
    </location>
</feature>
<dbReference type="PANTHER" id="PTHR43471">
    <property type="entry name" value="ABC TRANSPORTER PERMEASE"/>
    <property type="match status" value="1"/>
</dbReference>
<feature type="transmembrane region" description="Helical" evidence="1">
    <location>
        <begin position="21"/>
        <end position="45"/>
    </location>
</feature>
<gene>
    <name evidence="2" type="ORF">S01H1_09263</name>
</gene>
<protein>
    <submittedName>
        <fullName evidence="2">Uncharacterized protein</fullName>
    </submittedName>
</protein>
<accession>X0SNW4</accession>
<proteinExistence type="predicted"/>
<dbReference type="Pfam" id="PF12679">
    <property type="entry name" value="ABC2_membrane_2"/>
    <property type="match status" value="1"/>
</dbReference>
<name>X0SNW4_9ZZZZ</name>
<dbReference type="PANTHER" id="PTHR43471:SF12">
    <property type="entry name" value="HYPOTHETICAL MEMBRANE PROTEIN, CONSERVED"/>
    <property type="match status" value="1"/>
</dbReference>